<accession>A0A6L2LD48</accession>
<dbReference type="AlphaFoldDB" id="A0A6L2LD48"/>
<evidence type="ECO:0000259" key="1">
    <source>
        <dbReference type="Pfam" id="PF25597"/>
    </source>
</evidence>
<organism evidence="2">
    <name type="scientific">Tanacetum cinerariifolium</name>
    <name type="common">Dalmatian daisy</name>
    <name type="synonym">Chrysanthemum cinerariifolium</name>
    <dbReference type="NCBI Taxonomy" id="118510"/>
    <lineage>
        <taxon>Eukaryota</taxon>
        <taxon>Viridiplantae</taxon>
        <taxon>Streptophyta</taxon>
        <taxon>Embryophyta</taxon>
        <taxon>Tracheophyta</taxon>
        <taxon>Spermatophyta</taxon>
        <taxon>Magnoliopsida</taxon>
        <taxon>eudicotyledons</taxon>
        <taxon>Gunneridae</taxon>
        <taxon>Pentapetalae</taxon>
        <taxon>asterids</taxon>
        <taxon>campanulids</taxon>
        <taxon>Asterales</taxon>
        <taxon>Asteraceae</taxon>
        <taxon>Asteroideae</taxon>
        <taxon>Anthemideae</taxon>
        <taxon>Anthemidinae</taxon>
        <taxon>Tanacetum</taxon>
    </lineage>
</organism>
<dbReference type="InterPro" id="IPR057670">
    <property type="entry name" value="SH3_retrovirus"/>
</dbReference>
<evidence type="ECO:0000313" key="2">
    <source>
        <dbReference type="EMBL" id="GEU58847.1"/>
    </source>
</evidence>
<comment type="caution">
    <text evidence="2">The sequence shown here is derived from an EMBL/GenBank/DDBJ whole genome shotgun (WGS) entry which is preliminary data.</text>
</comment>
<sequence length="235" mass="27005">MKPFGCPVTILNTKHHLGKFDGKADEGFSVGYSLNSNGIRVFNSRRKIVEDNLHIRFSENTPNVVGSGPDWLFNIDELTRTMIYEPIVTDPSKGIECNDQEKEMNVNNTNNVNTVSLTINAVGTNKDNELPFDPNMPASEDVGIFNFSNKDEDDDTMANMNNLDSTIQMDVKSDFLYEKIKEEVYVCQPPRFKDPDFLIEYTKLKKHFMDYIKLLKLGMKPCQHISWIMDFKEEK</sequence>
<dbReference type="EMBL" id="BKCJ010004070">
    <property type="protein sequence ID" value="GEU58847.1"/>
    <property type="molecule type" value="Genomic_DNA"/>
</dbReference>
<feature type="domain" description="Retroviral polymerase SH3-like" evidence="1">
    <location>
        <begin position="6"/>
        <end position="61"/>
    </location>
</feature>
<proteinExistence type="predicted"/>
<reference evidence="2" key="1">
    <citation type="journal article" date="2019" name="Sci. Rep.">
        <title>Draft genome of Tanacetum cinerariifolium, the natural source of mosquito coil.</title>
        <authorList>
            <person name="Yamashiro T."/>
            <person name="Shiraishi A."/>
            <person name="Satake H."/>
            <person name="Nakayama K."/>
        </authorList>
    </citation>
    <scope>NUCLEOTIDE SEQUENCE</scope>
</reference>
<name>A0A6L2LD48_TANCI</name>
<protein>
    <submittedName>
        <fullName evidence="2">Retrovirus-related Pol polyprotein from transposon TNT 1-94</fullName>
    </submittedName>
</protein>
<dbReference type="Pfam" id="PF25597">
    <property type="entry name" value="SH3_retrovirus"/>
    <property type="match status" value="1"/>
</dbReference>
<gene>
    <name evidence="2" type="ORF">Tci_030825</name>
</gene>